<dbReference type="GO" id="GO:0016758">
    <property type="term" value="F:hexosyltransferase activity"/>
    <property type="evidence" value="ECO:0007669"/>
    <property type="project" value="UniProtKB-ARBA"/>
</dbReference>
<evidence type="ECO:0000256" key="1">
    <source>
        <dbReference type="ARBA" id="ARBA00022676"/>
    </source>
</evidence>
<proteinExistence type="predicted"/>
<accession>A0A2U0TWD9</accession>
<dbReference type="PANTHER" id="PTHR22916">
    <property type="entry name" value="GLYCOSYLTRANSFERASE"/>
    <property type="match status" value="1"/>
</dbReference>
<dbReference type="Gene3D" id="3.90.550.10">
    <property type="entry name" value="Spore Coat Polysaccharide Biosynthesis Protein SpsA, Chain A"/>
    <property type="match status" value="1"/>
</dbReference>
<dbReference type="PANTHER" id="PTHR22916:SF51">
    <property type="entry name" value="GLYCOSYLTRANSFERASE EPSH-RELATED"/>
    <property type="match status" value="1"/>
</dbReference>
<dbReference type="InterPro" id="IPR001173">
    <property type="entry name" value="Glyco_trans_2-like"/>
</dbReference>
<gene>
    <name evidence="4" type="ORF">C7379_1303</name>
</gene>
<dbReference type="EMBL" id="QENY01000030">
    <property type="protein sequence ID" value="PVX47911.1"/>
    <property type="molecule type" value="Genomic_DNA"/>
</dbReference>
<keyword evidence="2 4" id="KW-0808">Transferase</keyword>
<name>A0A2U0TWD9_9BACT</name>
<sequence>MQNIYYLCNMKLSIVIPVYQVVDTLPRCLDSIIGQSFRDWQLILVDDGSTDGSSALCDKYVKQDHRIQVTHLKKNSGLSTARNTGVEKAKGEYITFVDSDDFIQDNTYKTLFEILNTHPDYDILEYPVNEHYGSKNKRLLQFQRKEYTDMLLYWLEGQAYKHAYAWNKIYRREVFDGVRYPDRKRFEDVFTLPRLLRNCNMVATTDVGLYYYCYNPHGITEQATGKDMQNLLEAHTRTLTNILRKSKSNRAKDAYHEYMKDYYAHILNIQLDVYRMSGQISKYFPTLPFKHTFKLKLLHLLGIKRLCQLHKLFHQLH</sequence>
<evidence type="ECO:0000313" key="4">
    <source>
        <dbReference type="EMBL" id="PVX47911.1"/>
    </source>
</evidence>
<evidence type="ECO:0000313" key="5">
    <source>
        <dbReference type="Proteomes" id="UP000245870"/>
    </source>
</evidence>
<reference evidence="4 5" key="1">
    <citation type="submission" date="2018-05" db="EMBL/GenBank/DDBJ databases">
        <title>Genomic Encyclopedia of Type Strains, Phase IV (KMG-IV): sequencing the most valuable type-strain genomes for metagenomic binning, comparative biology and taxonomic classification.</title>
        <authorList>
            <person name="Goeker M."/>
        </authorList>
    </citation>
    <scope>NUCLEOTIDE SEQUENCE [LARGE SCALE GENOMIC DNA]</scope>
    <source>
        <strain evidence="4 5">DSM 100333</strain>
    </source>
</reference>
<organism evidence="4 5">
    <name type="scientific">Hallella colorans</name>
    <dbReference type="NCBI Taxonomy" id="1703337"/>
    <lineage>
        <taxon>Bacteria</taxon>
        <taxon>Pseudomonadati</taxon>
        <taxon>Bacteroidota</taxon>
        <taxon>Bacteroidia</taxon>
        <taxon>Bacteroidales</taxon>
        <taxon>Prevotellaceae</taxon>
        <taxon>Hallella</taxon>
    </lineage>
</organism>
<dbReference type="AlphaFoldDB" id="A0A2U0TWD9"/>
<dbReference type="CDD" id="cd00761">
    <property type="entry name" value="Glyco_tranf_GTA_type"/>
    <property type="match status" value="1"/>
</dbReference>
<comment type="caution">
    <text evidence="4">The sequence shown here is derived from an EMBL/GenBank/DDBJ whole genome shotgun (WGS) entry which is preliminary data.</text>
</comment>
<dbReference type="Pfam" id="PF00535">
    <property type="entry name" value="Glycos_transf_2"/>
    <property type="match status" value="1"/>
</dbReference>
<keyword evidence="5" id="KW-1185">Reference proteome</keyword>
<dbReference type="Proteomes" id="UP000245870">
    <property type="component" value="Unassembled WGS sequence"/>
</dbReference>
<protein>
    <submittedName>
        <fullName evidence="4">Glycosyl transferase family 2</fullName>
    </submittedName>
</protein>
<keyword evidence="1" id="KW-0328">Glycosyltransferase</keyword>
<dbReference type="SUPFAM" id="SSF53448">
    <property type="entry name" value="Nucleotide-diphospho-sugar transferases"/>
    <property type="match status" value="1"/>
</dbReference>
<evidence type="ECO:0000259" key="3">
    <source>
        <dbReference type="Pfam" id="PF00535"/>
    </source>
</evidence>
<feature type="domain" description="Glycosyltransferase 2-like" evidence="3">
    <location>
        <begin position="13"/>
        <end position="176"/>
    </location>
</feature>
<dbReference type="InterPro" id="IPR029044">
    <property type="entry name" value="Nucleotide-diphossugar_trans"/>
</dbReference>
<evidence type="ECO:0000256" key="2">
    <source>
        <dbReference type="ARBA" id="ARBA00022679"/>
    </source>
</evidence>